<protein>
    <submittedName>
        <fullName evidence="1">Uncharacterized protein</fullName>
    </submittedName>
</protein>
<comment type="caution">
    <text evidence="1">The sequence shown here is derived from an EMBL/GenBank/DDBJ whole genome shotgun (WGS) entry which is preliminary data.</text>
</comment>
<organism evidence="1 2">
    <name type="scientific">Bacillus cereus</name>
    <dbReference type="NCBI Taxonomy" id="1396"/>
    <lineage>
        <taxon>Bacteria</taxon>
        <taxon>Bacillati</taxon>
        <taxon>Bacillota</taxon>
        <taxon>Bacilli</taxon>
        <taxon>Bacillales</taxon>
        <taxon>Bacillaceae</taxon>
        <taxon>Bacillus</taxon>
        <taxon>Bacillus cereus group</taxon>
    </lineage>
</organism>
<dbReference type="AlphaFoldDB" id="A0A1C4DQ32"/>
<evidence type="ECO:0000313" key="2">
    <source>
        <dbReference type="Proteomes" id="UP000186535"/>
    </source>
</evidence>
<accession>A0A1C4DQ32</accession>
<sequence length="107" mass="12907">MDIKLDKYELLEIFESEPEDYYISGAGAYRYSKIDKFGFELVMNMFYYDATVELIMLYEDKRIIETKMESVKEIYTRNDSLYILGTEEKKKIEVKFKPYFSVKIQEL</sequence>
<dbReference type="Proteomes" id="UP000186535">
    <property type="component" value="Unassembled WGS sequence"/>
</dbReference>
<dbReference type="RefSeq" id="WP_033693727.1">
    <property type="nucleotide sequence ID" value="NZ_CAKJVO010000016.1"/>
</dbReference>
<gene>
    <name evidence="1" type="ORF">BJR07_28510</name>
</gene>
<name>A0A1C4DQ32_BACCE</name>
<dbReference type="PATRIC" id="fig|1396.422.peg.5643"/>
<evidence type="ECO:0000313" key="1">
    <source>
        <dbReference type="EMBL" id="OKA32427.1"/>
    </source>
</evidence>
<reference evidence="1 2" key="1">
    <citation type="submission" date="2016-11" db="EMBL/GenBank/DDBJ databases">
        <title>Identification of Bacillus cereus isolated from egg-white.</title>
        <authorList>
            <person name="Soni A."/>
            <person name="Oey I."/>
            <person name="Silcock P."/>
            <person name="Bremer P."/>
        </authorList>
    </citation>
    <scope>NUCLEOTIDE SEQUENCE [LARGE SCALE GENOMIC DNA]</scope>
    <source>
        <strain evidence="1 2">NZAS03</strain>
    </source>
</reference>
<dbReference type="EMBL" id="MPON01000022">
    <property type="protein sequence ID" value="OKA32427.1"/>
    <property type="molecule type" value="Genomic_DNA"/>
</dbReference>
<proteinExistence type="predicted"/>